<evidence type="ECO:0000256" key="1">
    <source>
        <dbReference type="SAM" id="Phobius"/>
    </source>
</evidence>
<keyword evidence="1" id="KW-0472">Membrane</keyword>
<protein>
    <recommendedName>
        <fullName evidence="4">D-Ala-teichoic acid biosynthesis protein</fullName>
    </recommendedName>
</protein>
<dbReference type="Proteomes" id="UP000012329">
    <property type="component" value="Unassembled WGS sequence"/>
</dbReference>
<dbReference type="AlphaFoldDB" id="A0A829D733"/>
<accession>A0A829D733</accession>
<comment type="caution">
    <text evidence="2">The sequence shown here is derived from an EMBL/GenBank/DDBJ whole genome shotgun (WGS) entry which is preliminary data.</text>
</comment>
<feature type="transmembrane region" description="Helical" evidence="1">
    <location>
        <begin position="12"/>
        <end position="31"/>
    </location>
</feature>
<name>A0A829D733_LEPIR</name>
<keyword evidence="1" id="KW-0812">Transmembrane</keyword>
<organism evidence="2 3">
    <name type="scientific">Leptospira interrogans str. 2002000626</name>
    <dbReference type="NCBI Taxonomy" id="996803"/>
    <lineage>
        <taxon>Bacteria</taxon>
        <taxon>Pseudomonadati</taxon>
        <taxon>Spirochaetota</taxon>
        <taxon>Spirochaetia</taxon>
        <taxon>Leptospirales</taxon>
        <taxon>Leptospiraceae</taxon>
        <taxon>Leptospira</taxon>
    </lineage>
</organism>
<keyword evidence="1" id="KW-1133">Transmembrane helix</keyword>
<sequence length="40" mass="4828">MKQVWDKIQIPFYSFLGIYILLFLFSIFQSGSYSPFLKNF</sequence>
<proteinExistence type="predicted"/>
<reference evidence="2 3" key="1">
    <citation type="submission" date="2013-02" db="EMBL/GenBank/DDBJ databases">
        <authorList>
            <person name="Harkins D.M."/>
            <person name="Durkin A.S."/>
            <person name="Brinkac L.M."/>
            <person name="Haft D.H."/>
            <person name="Selengut J.D."/>
            <person name="Sanka R."/>
            <person name="DePew J."/>
            <person name="Purushe J."/>
            <person name="Whelen A.C."/>
            <person name="Vinetz J.M."/>
            <person name="Sutton G.G."/>
            <person name="Nierman W.C."/>
            <person name="Fouts D.E."/>
        </authorList>
    </citation>
    <scope>NUCLEOTIDE SEQUENCE [LARGE SCALE GENOMIC DNA]</scope>
    <source>
        <strain evidence="2 3">2002000626</strain>
    </source>
</reference>
<evidence type="ECO:0000313" key="2">
    <source>
        <dbReference type="EMBL" id="EMY04649.1"/>
    </source>
</evidence>
<evidence type="ECO:0000313" key="3">
    <source>
        <dbReference type="Proteomes" id="UP000012329"/>
    </source>
</evidence>
<gene>
    <name evidence="2" type="ORF">LEP1GSC029_4896</name>
</gene>
<dbReference type="EMBL" id="AFJL02000117">
    <property type="protein sequence ID" value="EMY04649.1"/>
    <property type="molecule type" value="Genomic_DNA"/>
</dbReference>
<evidence type="ECO:0008006" key="4">
    <source>
        <dbReference type="Google" id="ProtNLM"/>
    </source>
</evidence>